<dbReference type="PANTHER" id="PTHR11441:SF0">
    <property type="entry name" value="THYMIDINE KINASE, CYTOSOLIC"/>
    <property type="match status" value="1"/>
</dbReference>
<feature type="non-terminal residue" evidence="7">
    <location>
        <position position="127"/>
    </location>
</feature>
<dbReference type="PANTHER" id="PTHR11441">
    <property type="entry name" value="THYMIDINE KINASE"/>
    <property type="match status" value="1"/>
</dbReference>
<evidence type="ECO:0000256" key="4">
    <source>
        <dbReference type="ARBA" id="ARBA00022840"/>
    </source>
</evidence>
<dbReference type="GO" id="GO:0071897">
    <property type="term" value="P:DNA biosynthetic process"/>
    <property type="evidence" value="ECO:0007669"/>
    <property type="project" value="UniProtKB-KW"/>
</dbReference>
<protein>
    <recommendedName>
        <fullName evidence="5">Thymidine kinase</fullName>
        <ecNumber evidence="5">2.7.1.21</ecNumber>
    </recommendedName>
</protein>
<evidence type="ECO:0000313" key="8">
    <source>
        <dbReference type="Proteomes" id="UP000222542"/>
    </source>
</evidence>
<dbReference type="SUPFAM" id="SSF57716">
    <property type="entry name" value="Glucocorticoid receptor-like (DNA-binding domain)"/>
    <property type="match status" value="1"/>
</dbReference>
<proteinExistence type="inferred from homology"/>
<evidence type="ECO:0000256" key="2">
    <source>
        <dbReference type="ARBA" id="ARBA00022741"/>
    </source>
</evidence>
<sequence>MFLPLTERLGENVEPSMIEKNAMGSSLIQQSVVVGQCNHSVFDSYFGFCKRSFSSVLDIIPISGSVTKLIAQCELCGERASFILRKTEEMRMEFITREEVFMPVCHKHYVSGQVVKKAARCVLESQK</sequence>
<dbReference type="GO" id="GO:0046104">
    <property type="term" value="P:thymidine metabolic process"/>
    <property type="evidence" value="ECO:0000318"/>
    <property type="project" value="GO_Central"/>
</dbReference>
<gene>
    <name evidence="7" type="ORF">T459_18318</name>
</gene>
<dbReference type="GO" id="GO:0005524">
    <property type="term" value="F:ATP binding"/>
    <property type="evidence" value="ECO:0007669"/>
    <property type="project" value="UniProtKB-KW"/>
</dbReference>
<evidence type="ECO:0000256" key="3">
    <source>
        <dbReference type="ARBA" id="ARBA00022777"/>
    </source>
</evidence>
<comment type="catalytic activity">
    <reaction evidence="5">
        <text>thymidine + ATP = dTMP + ADP + H(+)</text>
        <dbReference type="Rhea" id="RHEA:19129"/>
        <dbReference type="ChEBI" id="CHEBI:15378"/>
        <dbReference type="ChEBI" id="CHEBI:17748"/>
        <dbReference type="ChEBI" id="CHEBI:30616"/>
        <dbReference type="ChEBI" id="CHEBI:63528"/>
        <dbReference type="ChEBI" id="CHEBI:456216"/>
        <dbReference type="EC" id="2.7.1.21"/>
    </reaction>
</comment>
<dbReference type="EMBL" id="AYRZ02000006">
    <property type="protein sequence ID" value="PHT80266.1"/>
    <property type="molecule type" value="Genomic_DNA"/>
</dbReference>
<dbReference type="Proteomes" id="UP000222542">
    <property type="component" value="Unassembled WGS sequence"/>
</dbReference>
<evidence type="ECO:0000256" key="6">
    <source>
        <dbReference type="RuleBase" id="RU004165"/>
    </source>
</evidence>
<reference evidence="7 8" key="1">
    <citation type="journal article" date="2014" name="Nat. Genet.">
        <title>Genome sequence of the hot pepper provides insights into the evolution of pungency in Capsicum species.</title>
        <authorList>
            <person name="Kim S."/>
            <person name="Park M."/>
            <person name="Yeom S.I."/>
            <person name="Kim Y.M."/>
            <person name="Lee J.M."/>
            <person name="Lee H.A."/>
            <person name="Seo E."/>
            <person name="Choi J."/>
            <person name="Cheong K."/>
            <person name="Kim K.T."/>
            <person name="Jung K."/>
            <person name="Lee G.W."/>
            <person name="Oh S.K."/>
            <person name="Bae C."/>
            <person name="Kim S.B."/>
            <person name="Lee H.Y."/>
            <person name="Kim S.Y."/>
            <person name="Kim M.S."/>
            <person name="Kang B.C."/>
            <person name="Jo Y.D."/>
            <person name="Yang H.B."/>
            <person name="Jeong H.J."/>
            <person name="Kang W.H."/>
            <person name="Kwon J.K."/>
            <person name="Shin C."/>
            <person name="Lim J.Y."/>
            <person name="Park J.H."/>
            <person name="Huh J.H."/>
            <person name="Kim J.S."/>
            <person name="Kim B.D."/>
            <person name="Cohen O."/>
            <person name="Paran I."/>
            <person name="Suh M.C."/>
            <person name="Lee S.B."/>
            <person name="Kim Y.K."/>
            <person name="Shin Y."/>
            <person name="Noh S.J."/>
            <person name="Park J."/>
            <person name="Seo Y.S."/>
            <person name="Kwon S.Y."/>
            <person name="Kim H.A."/>
            <person name="Park J.M."/>
            <person name="Kim H.J."/>
            <person name="Choi S.B."/>
            <person name="Bosland P.W."/>
            <person name="Reeves G."/>
            <person name="Jo S.H."/>
            <person name="Lee B.W."/>
            <person name="Cho H.T."/>
            <person name="Choi H.S."/>
            <person name="Lee M.S."/>
            <person name="Yu Y."/>
            <person name="Do Choi Y."/>
            <person name="Park B.S."/>
            <person name="van Deynze A."/>
            <person name="Ashrafi H."/>
            <person name="Hill T."/>
            <person name="Kim W.T."/>
            <person name="Pai H.S."/>
            <person name="Ahn H.K."/>
            <person name="Yeam I."/>
            <person name="Giovannoni J.J."/>
            <person name="Rose J.K."/>
            <person name="Sorensen I."/>
            <person name="Lee S.J."/>
            <person name="Kim R.W."/>
            <person name="Choi I.Y."/>
            <person name="Choi B.S."/>
            <person name="Lim J.S."/>
            <person name="Lee Y.H."/>
            <person name="Choi D."/>
        </authorList>
    </citation>
    <scope>NUCLEOTIDE SEQUENCE [LARGE SCALE GENOMIC DNA]</scope>
    <source>
        <strain evidence="8">cv. CM334</strain>
    </source>
</reference>
<name>A0A2G2ZE39_CAPAN</name>
<keyword evidence="5" id="KW-0237">DNA synthesis</keyword>
<evidence type="ECO:0000256" key="5">
    <source>
        <dbReference type="RuleBase" id="RU000544"/>
    </source>
</evidence>
<dbReference type="Pfam" id="PF00265">
    <property type="entry name" value="TK"/>
    <property type="match status" value="1"/>
</dbReference>
<organism evidence="7 8">
    <name type="scientific">Capsicum annuum</name>
    <name type="common">Capsicum pepper</name>
    <dbReference type="NCBI Taxonomy" id="4072"/>
    <lineage>
        <taxon>Eukaryota</taxon>
        <taxon>Viridiplantae</taxon>
        <taxon>Streptophyta</taxon>
        <taxon>Embryophyta</taxon>
        <taxon>Tracheophyta</taxon>
        <taxon>Spermatophyta</taxon>
        <taxon>Magnoliopsida</taxon>
        <taxon>eudicotyledons</taxon>
        <taxon>Gunneridae</taxon>
        <taxon>Pentapetalae</taxon>
        <taxon>asterids</taxon>
        <taxon>lamiids</taxon>
        <taxon>Solanales</taxon>
        <taxon>Solanaceae</taxon>
        <taxon>Solanoideae</taxon>
        <taxon>Capsiceae</taxon>
        <taxon>Capsicum</taxon>
    </lineage>
</organism>
<reference evidence="7 8" key="2">
    <citation type="journal article" date="2017" name="Genome Biol.">
        <title>New reference genome sequences of hot pepper reveal the massive evolution of plant disease-resistance genes by retroduplication.</title>
        <authorList>
            <person name="Kim S."/>
            <person name="Park J."/>
            <person name="Yeom S.I."/>
            <person name="Kim Y.M."/>
            <person name="Seo E."/>
            <person name="Kim K.T."/>
            <person name="Kim M.S."/>
            <person name="Lee J.M."/>
            <person name="Cheong K."/>
            <person name="Shin H.S."/>
            <person name="Kim S.B."/>
            <person name="Han K."/>
            <person name="Lee J."/>
            <person name="Park M."/>
            <person name="Lee H.A."/>
            <person name="Lee H.Y."/>
            <person name="Lee Y."/>
            <person name="Oh S."/>
            <person name="Lee J.H."/>
            <person name="Choi E."/>
            <person name="Choi E."/>
            <person name="Lee S.E."/>
            <person name="Jeon J."/>
            <person name="Kim H."/>
            <person name="Choi G."/>
            <person name="Song H."/>
            <person name="Lee J."/>
            <person name="Lee S.C."/>
            <person name="Kwon J.K."/>
            <person name="Lee H.Y."/>
            <person name="Koo N."/>
            <person name="Hong Y."/>
            <person name="Kim R.W."/>
            <person name="Kang W.H."/>
            <person name="Huh J.H."/>
            <person name="Kang B.C."/>
            <person name="Yang T.J."/>
            <person name="Lee Y.H."/>
            <person name="Bennetzen J.L."/>
            <person name="Choi D."/>
        </authorList>
    </citation>
    <scope>NUCLEOTIDE SEQUENCE [LARGE SCALE GENOMIC DNA]</scope>
    <source>
        <strain evidence="8">cv. CM334</strain>
    </source>
</reference>
<keyword evidence="4 5" id="KW-0067">ATP-binding</keyword>
<dbReference type="InterPro" id="IPR001267">
    <property type="entry name" value="Thymidine_kinase"/>
</dbReference>
<evidence type="ECO:0000313" key="7">
    <source>
        <dbReference type="EMBL" id="PHT80266.1"/>
    </source>
</evidence>
<evidence type="ECO:0000256" key="1">
    <source>
        <dbReference type="ARBA" id="ARBA00022679"/>
    </source>
</evidence>
<comment type="similarity">
    <text evidence="6">Belongs to the thymidine kinase family.</text>
</comment>
<keyword evidence="1 5" id="KW-0808">Transferase</keyword>
<dbReference type="GO" id="GO:0004797">
    <property type="term" value="F:thymidine kinase activity"/>
    <property type="evidence" value="ECO:0000318"/>
    <property type="project" value="GO_Central"/>
</dbReference>
<comment type="caution">
    <text evidence="7">The sequence shown here is derived from an EMBL/GenBank/DDBJ whole genome shotgun (WGS) entry which is preliminary data.</text>
</comment>
<dbReference type="Gene3D" id="3.30.60.20">
    <property type="match status" value="1"/>
</dbReference>
<keyword evidence="2 5" id="KW-0547">Nucleotide-binding</keyword>
<keyword evidence="8" id="KW-1185">Reference proteome</keyword>
<dbReference type="EC" id="2.7.1.21" evidence="5"/>
<accession>A0A2G2ZE39</accession>
<dbReference type="Gramene" id="PHT80266">
    <property type="protein sequence ID" value="PHT80266"/>
    <property type="gene ID" value="T459_18318"/>
</dbReference>
<keyword evidence="3 5" id="KW-0418">Kinase</keyword>
<dbReference type="AlphaFoldDB" id="A0A2G2ZE39"/>
<dbReference type="STRING" id="4072.A0A2G2ZE39"/>